<feature type="chain" id="PRO_5012962170" evidence="2">
    <location>
        <begin position="24"/>
        <end position="152"/>
    </location>
</feature>
<evidence type="ECO:0000256" key="2">
    <source>
        <dbReference type="SAM" id="SignalP"/>
    </source>
</evidence>
<proteinExistence type="predicted"/>
<dbReference type="OrthoDB" id="10544260at2759"/>
<keyword evidence="2" id="KW-0732">Signal</keyword>
<feature type="transmembrane region" description="Helical" evidence="1">
    <location>
        <begin position="129"/>
        <end position="147"/>
    </location>
</feature>
<feature type="signal peptide" evidence="2">
    <location>
        <begin position="1"/>
        <end position="23"/>
    </location>
</feature>
<evidence type="ECO:0000313" key="3">
    <source>
        <dbReference type="EMBL" id="OWF52621.1"/>
    </source>
</evidence>
<dbReference type="Proteomes" id="UP000242188">
    <property type="component" value="Unassembled WGS sequence"/>
</dbReference>
<keyword evidence="1" id="KW-1133">Transmembrane helix</keyword>
<evidence type="ECO:0000256" key="1">
    <source>
        <dbReference type="SAM" id="Phobius"/>
    </source>
</evidence>
<name>A0A210QV65_MIZYE</name>
<keyword evidence="1" id="KW-0472">Membrane</keyword>
<gene>
    <name evidence="3" type="ORF">KP79_PYT04085</name>
</gene>
<accession>A0A210QV65</accession>
<dbReference type="EMBL" id="NEDP02001728">
    <property type="protein sequence ID" value="OWF52621.1"/>
    <property type="molecule type" value="Genomic_DNA"/>
</dbReference>
<comment type="caution">
    <text evidence="3">The sequence shown here is derived from an EMBL/GenBank/DDBJ whole genome shotgun (WGS) entry which is preliminary data.</text>
</comment>
<sequence>MRLLLIAIASGAVLVGLFSAVHCDGGYGGYNNYGNYGGYDNGYGYGDQGYGGMYVGSGYGGYGGQGGYGGNGYGGYGGKGGYGGNGGGGGGGYFDSRMALSVPYGISVPPIAPPVGFDQSGLYGGNNNSIWTVVGIGFLFWLLASGASSRTG</sequence>
<keyword evidence="1" id="KW-0812">Transmembrane</keyword>
<organism evidence="3 4">
    <name type="scientific">Mizuhopecten yessoensis</name>
    <name type="common">Japanese scallop</name>
    <name type="synonym">Patinopecten yessoensis</name>
    <dbReference type="NCBI Taxonomy" id="6573"/>
    <lineage>
        <taxon>Eukaryota</taxon>
        <taxon>Metazoa</taxon>
        <taxon>Spiralia</taxon>
        <taxon>Lophotrochozoa</taxon>
        <taxon>Mollusca</taxon>
        <taxon>Bivalvia</taxon>
        <taxon>Autobranchia</taxon>
        <taxon>Pteriomorphia</taxon>
        <taxon>Pectinida</taxon>
        <taxon>Pectinoidea</taxon>
        <taxon>Pectinidae</taxon>
        <taxon>Mizuhopecten</taxon>
    </lineage>
</organism>
<dbReference type="AlphaFoldDB" id="A0A210QV65"/>
<reference evidence="3 4" key="1">
    <citation type="journal article" date="2017" name="Nat. Ecol. Evol.">
        <title>Scallop genome provides insights into evolution of bilaterian karyotype and development.</title>
        <authorList>
            <person name="Wang S."/>
            <person name="Zhang J."/>
            <person name="Jiao W."/>
            <person name="Li J."/>
            <person name="Xun X."/>
            <person name="Sun Y."/>
            <person name="Guo X."/>
            <person name="Huan P."/>
            <person name="Dong B."/>
            <person name="Zhang L."/>
            <person name="Hu X."/>
            <person name="Sun X."/>
            <person name="Wang J."/>
            <person name="Zhao C."/>
            <person name="Wang Y."/>
            <person name="Wang D."/>
            <person name="Huang X."/>
            <person name="Wang R."/>
            <person name="Lv J."/>
            <person name="Li Y."/>
            <person name="Zhang Z."/>
            <person name="Liu B."/>
            <person name="Lu W."/>
            <person name="Hui Y."/>
            <person name="Liang J."/>
            <person name="Zhou Z."/>
            <person name="Hou R."/>
            <person name="Li X."/>
            <person name="Liu Y."/>
            <person name="Li H."/>
            <person name="Ning X."/>
            <person name="Lin Y."/>
            <person name="Zhao L."/>
            <person name="Xing Q."/>
            <person name="Dou J."/>
            <person name="Li Y."/>
            <person name="Mao J."/>
            <person name="Guo H."/>
            <person name="Dou H."/>
            <person name="Li T."/>
            <person name="Mu C."/>
            <person name="Jiang W."/>
            <person name="Fu Q."/>
            <person name="Fu X."/>
            <person name="Miao Y."/>
            <person name="Liu J."/>
            <person name="Yu Q."/>
            <person name="Li R."/>
            <person name="Liao H."/>
            <person name="Li X."/>
            <person name="Kong Y."/>
            <person name="Jiang Z."/>
            <person name="Chourrout D."/>
            <person name="Li R."/>
            <person name="Bao Z."/>
        </authorList>
    </citation>
    <scope>NUCLEOTIDE SEQUENCE [LARGE SCALE GENOMIC DNA]</scope>
    <source>
        <strain evidence="3 4">PY_sf001</strain>
    </source>
</reference>
<evidence type="ECO:0000313" key="4">
    <source>
        <dbReference type="Proteomes" id="UP000242188"/>
    </source>
</evidence>
<protein>
    <submittedName>
        <fullName evidence="3">Uncharacterized protein</fullName>
    </submittedName>
</protein>
<keyword evidence="4" id="KW-1185">Reference proteome</keyword>